<gene>
    <name evidence="1" type="ORF">EV675_1993</name>
</gene>
<dbReference type="EMBL" id="SGXC01000001">
    <property type="protein sequence ID" value="RZS85963.1"/>
    <property type="molecule type" value="Genomic_DNA"/>
</dbReference>
<dbReference type="InterPro" id="IPR026950">
    <property type="entry name" value="Caps_assemb_Wzi"/>
</dbReference>
<sequence>MIEAGNQELRDDVQWLVDRGIIGYVSTSTWPIPVSALESALEVRKKKGLTRADVHAILAVRRYLDDQKSFNFGVTTQINTDSVPQLGFANQSRAVVTGGVYLRGGNETFAGKLQLNGLLDPLTSKQSKANVEGSYVSARFLGQALYVGQLAHYWGPGVDGSLNWGNAGTAIPGIGLQRAKQSAPQSKWLSWIGPWGYDIFLGQLQHDTAVPDARVMNMRLFFRPFVGLELGASRFIEWGGSGKNNGFNAIWNALKGNSNNLANDPSNELSGVDFRYTINARGNPLTIYGQLAGEDEAGGMPSHFLAQMGMQFKHAIGSTRLHWYAEAADTTARRVFGLGQGMIGTAYRHSTYSNGLYHDGMPIGYPIGGSGRLVSAGVTVIPDDFRYFSRYKFRILQAEVNEASQKINQVFPDSARWYGAELSYSWRLRPVNLKAGLVVLRRTAGKFDNTFSVLLGMDIPLSGF</sequence>
<dbReference type="OrthoDB" id="101884at2"/>
<dbReference type="Pfam" id="PF14052">
    <property type="entry name" value="Caps_assemb_Wzi"/>
    <property type="match status" value="1"/>
</dbReference>
<keyword evidence="2" id="KW-1185">Reference proteome</keyword>
<dbReference type="Proteomes" id="UP000292445">
    <property type="component" value="Unassembled WGS sequence"/>
</dbReference>
<dbReference type="Gene3D" id="2.40.160.130">
    <property type="entry name" value="Capsule assembly protein Wzi"/>
    <property type="match status" value="1"/>
</dbReference>
<evidence type="ECO:0000313" key="2">
    <source>
        <dbReference type="Proteomes" id="UP000292445"/>
    </source>
</evidence>
<dbReference type="InterPro" id="IPR038636">
    <property type="entry name" value="Wzi_sf"/>
</dbReference>
<proteinExistence type="predicted"/>
<comment type="caution">
    <text evidence="1">The sequence shown here is derived from an EMBL/GenBank/DDBJ whole genome shotgun (WGS) entry which is preliminary data.</text>
</comment>
<dbReference type="AlphaFoldDB" id="A0A4Q7NLM5"/>
<name>A0A4Q7NLM5_9BURK</name>
<accession>A0A4Q7NLM5</accession>
<protein>
    <submittedName>
        <fullName evidence="1">Capsule assembly protein Wzi</fullName>
    </submittedName>
</protein>
<dbReference type="RefSeq" id="WP_130357096.1">
    <property type="nucleotide sequence ID" value="NZ_SGXC01000001.1"/>
</dbReference>
<evidence type="ECO:0000313" key="1">
    <source>
        <dbReference type="EMBL" id="RZS85963.1"/>
    </source>
</evidence>
<organism evidence="1 2">
    <name type="scientific">Pigmentiphaga kullae</name>
    <dbReference type="NCBI Taxonomy" id="151784"/>
    <lineage>
        <taxon>Bacteria</taxon>
        <taxon>Pseudomonadati</taxon>
        <taxon>Pseudomonadota</taxon>
        <taxon>Betaproteobacteria</taxon>
        <taxon>Burkholderiales</taxon>
        <taxon>Alcaligenaceae</taxon>
        <taxon>Pigmentiphaga</taxon>
    </lineage>
</organism>
<reference evidence="1 2" key="1">
    <citation type="submission" date="2019-02" db="EMBL/GenBank/DDBJ databases">
        <title>Genomic Encyclopedia of Type Strains, Phase IV (KMG-IV): sequencing the most valuable type-strain genomes for metagenomic binning, comparative biology and taxonomic classification.</title>
        <authorList>
            <person name="Goeker M."/>
        </authorList>
    </citation>
    <scope>NUCLEOTIDE SEQUENCE [LARGE SCALE GENOMIC DNA]</scope>
    <source>
        <strain evidence="1 2">K24</strain>
    </source>
</reference>